<dbReference type="InterPro" id="IPR020846">
    <property type="entry name" value="MFS_dom"/>
</dbReference>
<evidence type="ECO:0000313" key="8">
    <source>
        <dbReference type="EMBL" id="GAA2445969.1"/>
    </source>
</evidence>
<dbReference type="PROSITE" id="PS50850">
    <property type="entry name" value="MFS"/>
    <property type="match status" value="1"/>
</dbReference>
<dbReference type="PANTHER" id="PTHR42718">
    <property type="entry name" value="MAJOR FACILITATOR SUPERFAMILY MULTIDRUG TRANSPORTER MFSC"/>
    <property type="match status" value="1"/>
</dbReference>
<keyword evidence="3 6" id="KW-0812">Transmembrane</keyword>
<organism evidence="8 9">
    <name type="scientific">Actinomadura vinacea</name>
    <dbReference type="NCBI Taxonomy" id="115336"/>
    <lineage>
        <taxon>Bacteria</taxon>
        <taxon>Bacillati</taxon>
        <taxon>Actinomycetota</taxon>
        <taxon>Actinomycetes</taxon>
        <taxon>Streptosporangiales</taxon>
        <taxon>Thermomonosporaceae</taxon>
        <taxon>Actinomadura</taxon>
    </lineage>
</organism>
<evidence type="ECO:0000256" key="2">
    <source>
        <dbReference type="ARBA" id="ARBA00022448"/>
    </source>
</evidence>
<feature type="transmembrane region" description="Helical" evidence="6">
    <location>
        <begin position="369"/>
        <end position="389"/>
    </location>
</feature>
<reference evidence="8 9" key="1">
    <citation type="journal article" date="2019" name="Int. J. Syst. Evol. Microbiol.">
        <title>The Global Catalogue of Microorganisms (GCM) 10K type strain sequencing project: providing services to taxonomists for standard genome sequencing and annotation.</title>
        <authorList>
            <consortium name="The Broad Institute Genomics Platform"/>
            <consortium name="The Broad Institute Genome Sequencing Center for Infectious Disease"/>
            <person name="Wu L."/>
            <person name="Ma J."/>
        </authorList>
    </citation>
    <scope>NUCLEOTIDE SEQUENCE [LARGE SCALE GENOMIC DNA]</scope>
    <source>
        <strain evidence="8 9">JCM 3325</strain>
    </source>
</reference>
<gene>
    <name evidence="8" type="ORF">GCM10010191_73640</name>
</gene>
<keyword evidence="5 6" id="KW-0472">Membrane</keyword>
<dbReference type="RefSeq" id="WP_344595406.1">
    <property type="nucleotide sequence ID" value="NZ_BAAARW010000030.1"/>
</dbReference>
<evidence type="ECO:0000256" key="3">
    <source>
        <dbReference type="ARBA" id="ARBA00022692"/>
    </source>
</evidence>
<dbReference type="PRINTS" id="PR01036">
    <property type="entry name" value="TCRTETB"/>
</dbReference>
<feature type="transmembrane region" description="Helical" evidence="6">
    <location>
        <begin position="115"/>
        <end position="134"/>
    </location>
</feature>
<feature type="domain" description="Major facilitator superfamily (MFS) profile" evidence="7">
    <location>
        <begin position="19"/>
        <end position="469"/>
    </location>
</feature>
<feature type="transmembrane region" description="Helical" evidence="6">
    <location>
        <begin position="442"/>
        <end position="464"/>
    </location>
</feature>
<keyword evidence="2" id="KW-0813">Transport</keyword>
<keyword evidence="4 6" id="KW-1133">Transmembrane helix</keyword>
<evidence type="ECO:0000256" key="5">
    <source>
        <dbReference type="ARBA" id="ARBA00023136"/>
    </source>
</evidence>
<evidence type="ECO:0000256" key="6">
    <source>
        <dbReference type="SAM" id="Phobius"/>
    </source>
</evidence>
<feature type="transmembrane region" description="Helical" evidence="6">
    <location>
        <begin position="274"/>
        <end position="298"/>
    </location>
</feature>
<feature type="transmembrane region" description="Helical" evidence="6">
    <location>
        <begin position="204"/>
        <end position="224"/>
    </location>
</feature>
<dbReference type="InterPro" id="IPR036259">
    <property type="entry name" value="MFS_trans_sf"/>
</dbReference>
<dbReference type="PANTHER" id="PTHR42718:SF9">
    <property type="entry name" value="MAJOR FACILITATOR SUPERFAMILY MULTIDRUG TRANSPORTER MFSC"/>
    <property type="match status" value="1"/>
</dbReference>
<feature type="transmembrane region" description="Helical" evidence="6">
    <location>
        <begin position="410"/>
        <end position="430"/>
    </location>
</feature>
<feature type="transmembrane region" description="Helical" evidence="6">
    <location>
        <begin position="141"/>
        <end position="164"/>
    </location>
</feature>
<comment type="subcellular location">
    <subcellularLocation>
        <location evidence="1">Cell membrane</location>
        <topology evidence="1">Multi-pass membrane protein</topology>
    </subcellularLocation>
</comment>
<keyword evidence="9" id="KW-1185">Reference proteome</keyword>
<proteinExistence type="predicted"/>
<evidence type="ECO:0000313" key="9">
    <source>
        <dbReference type="Proteomes" id="UP001501231"/>
    </source>
</evidence>
<feature type="transmembrane region" description="Helical" evidence="6">
    <location>
        <begin position="344"/>
        <end position="363"/>
    </location>
</feature>
<dbReference type="InterPro" id="IPR011701">
    <property type="entry name" value="MFS"/>
</dbReference>
<dbReference type="EMBL" id="BAAARW010000030">
    <property type="protein sequence ID" value="GAA2445969.1"/>
    <property type="molecule type" value="Genomic_DNA"/>
</dbReference>
<evidence type="ECO:0000256" key="1">
    <source>
        <dbReference type="ARBA" id="ARBA00004651"/>
    </source>
</evidence>
<dbReference type="SUPFAM" id="SSF103473">
    <property type="entry name" value="MFS general substrate transporter"/>
    <property type="match status" value="1"/>
</dbReference>
<protein>
    <submittedName>
        <fullName evidence="8">MFS transporter</fullName>
    </submittedName>
</protein>
<feature type="transmembrane region" description="Helical" evidence="6">
    <location>
        <begin position="20"/>
        <end position="41"/>
    </location>
</feature>
<evidence type="ECO:0000259" key="7">
    <source>
        <dbReference type="PROSITE" id="PS50850"/>
    </source>
</evidence>
<feature type="transmembrane region" description="Helical" evidence="6">
    <location>
        <begin position="236"/>
        <end position="253"/>
    </location>
</feature>
<evidence type="ECO:0000256" key="4">
    <source>
        <dbReference type="ARBA" id="ARBA00022989"/>
    </source>
</evidence>
<comment type="caution">
    <text evidence="8">The sequence shown here is derived from an EMBL/GenBank/DDBJ whole genome shotgun (WGS) entry which is preliminary data.</text>
</comment>
<dbReference type="Gene3D" id="1.20.1250.20">
    <property type="entry name" value="MFS general substrate transporter like domains"/>
    <property type="match status" value="2"/>
</dbReference>
<feature type="transmembrane region" description="Helical" evidence="6">
    <location>
        <begin position="85"/>
        <end position="103"/>
    </location>
</feature>
<name>A0ABN3K1W0_9ACTN</name>
<sequence length="487" mass="49726">MTISSDRTTPPSEQPYLRALLILIVIEVFAVFETAMAIAAIPSFMRVFEADAAAAGWTTTAYLLVGASSAATAGRLGDIFGRKNVLVFVLLGAACGSLISVLANDLWMITVGRGVQGLAAGALPLSFALVRELLPERRVPLAVALLGGIVPICTGAGALLAGILLDHSGWRLLFIVATGMGLVAALIALVGLPRTPGLTPRPTVDLLGAVLLIPATGGVLFGVSRAEEWGWSDARVLAAFAVGLAALALWVWWERRVREPIVDVRQFTDRKVGLTTLATITVGVGPMGAAALLTPMVLQLPASTAVGHGLSATTAGVVMLVNSTIGYGGAAVSGRIAEVVGARWALAVAGVLYLAGAGMWIFLMESLPGTVVCLGLIAVGSAFAYSAIANLIVEAVSSGQTGEATGMNRVTLNVSVATGLSITAVILTVSTVPGTHLPTETALTAACLFMIACSAVSLLLALLIGSARRVPVEKAPTPGLGPKQTTA</sequence>
<feature type="transmembrane region" description="Helical" evidence="6">
    <location>
        <begin position="170"/>
        <end position="192"/>
    </location>
</feature>
<dbReference type="Proteomes" id="UP001501231">
    <property type="component" value="Unassembled WGS sequence"/>
</dbReference>
<feature type="transmembrane region" description="Helical" evidence="6">
    <location>
        <begin position="310"/>
        <end position="332"/>
    </location>
</feature>
<feature type="transmembrane region" description="Helical" evidence="6">
    <location>
        <begin position="53"/>
        <end position="73"/>
    </location>
</feature>
<dbReference type="Pfam" id="PF07690">
    <property type="entry name" value="MFS_1"/>
    <property type="match status" value="1"/>
</dbReference>
<accession>A0ABN3K1W0</accession>